<dbReference type="EMBL" id="JAAQPH010000018">
    <property type="protein sequence ID" value="NIA71011.1"/>
    <property type="molecule type" value="Genomic_DNA"/>
</dbReference>
<dbReference type="Gene3D" id="3.40.50.1860">
    <property type="match status" value="2"/>
</dbReference>
<dbReference type="SUPFAM" id="SSF53681">
    <property type="entry name" value="Aspartate/glutamate racemase"/>
    <property type="match status" value="2"/>
</dbReference>
<sequence>MHIGLIGGIGPAATDHYYRRLIKAFAGRAETLDLTIAHADAATLLAHLSTNDTAAQAAIFLGLTRRLAAAGAQVVAVTSIGGHFCIEDFKAVSPLPVIDLLSSVPDRLQKAGYRTVGILGTRTVMQSAMYGCLPMLRVLPPRDGFLDAVHQSYVDMATAGVVTEAQRQVFFDCGRDLCEGAGAEAVLLAGTDLFLAFDGRDPGFKAVDCALLHLEDLIEAAAR</sequence>
<dbReference type="InterPro" id="IPR001920">
    <property type="entry name" value="Asp/Glu_race"/>
</dbReference>
<dbReference type="Proteomes" id="UP000761264">
    <property type="component" value="Unassembled WGS sequence"/>
</dbReference>
<evidence type="ECO:0000313" key="2">
    <source>
        <dbReference type="Proteomes" id="UP000761264"/>
    </source>
</evidence>
<dbReference type="GO" id="GO:0047661">
    <property type="term" value="F:amino-acid racemase activity"/>
    <property type="evidence" value="ECO:0007669"/>
    <property type="project" value="InterPro"/>
</dbReference>
<reference evidence="1" key="1">
    <citation type="submission" date="2020-03" db="EMBL/GenBank/DDBJ databases">
        <title>Genome of Pelagibius litoralis DSM 21314T.</title>
        <authorList>
            <person name="Wang G."/>
        </authorList>
    </citation>
    <scope>NUCLEOTIDE SEQUENCE</scope>
    <source>
        <strain evidence="1">DSM 21314</strain>
    </source>
</reference>
<comment type="caution">
    <text evidence="1">The sequence shown here is derived from an EMBL/GenBank/DDBJ whole genome shotgun (WGS) entry which is preliminary data.</text>
</comment>
<dbReference type="InterPro" id="IPR015942">
    <property type="entry name" value="Asp/Glu/hydantoin_racemase"/>
</dbReference>
<accession>A0A967KH83</accession>
<protein>
    <submittedName>
        <fullName evidence="1">Aspartate/glutamate racemase family protein</fullName>
    </submittedName>
</protein>
<dbReference type="AlphaFoldDB" id="A0A967KH83"/>
<dbReference type="Pfam" id="PF01177">
    <property type="entry name" value="Asp_Glu_race"/>
    <property type="match status" value="1"/>
</dbReference>
<name>A0A967KH83_9PROT</name>
<proteinExistence type="predicted"/>
<gene>
    <name evidence="1" type="ORF">HBA54_20635</name>
</gene>
<evidence type="ECO:0000313" key="1">
    <source>
        <dbReference type="EMBL" id="NIA71011.1"/>
    </source>
</evidence>
<dbReference type="RefSeq" id="WP_167228207.1">
    <property type="nucleotide sequence ID" value="NZ_JAAQPH010000018.1"/>
</dbReference>
<keyword evidence="2" id="KW-1185">Reference proteome</keyword>
<organism evidence="1 2">
    <name type="scientific">Pelagibius litoralis</name>
    <dbReference type="NCBI Taxonomy" id="374515"/>
    <lineage>
        <taxon>Bacteria</taxon>
        <taxon>Pseudomonadati</taxon>
        <taxon>Pseudomonadota</taxon>
        <taxon>Alphaproteobacteria</taxon>
        <taxon>Rhodospirillales</taxon>
        <taxon>Rhodovibrionaceae</taxon>
        <taxon>Pelagibius</taxon>
    </lineage>
</organism>